<reference evidence="4" key="1">
    <citation type="journal article" date="2019" name="Int. J. Syst. Evol. Microbiol.">
        <title>The Global Catalogue of Microorganisms (GCM) 10K type strain sequencing project: providing services to taxonomists for standard genome sequencing and annotation.</title>
        <authorList>
            <consortium name="The Broad Institute Genomics Platform"/>
            <consortium name="The Broad Institute Genome Sequencing Center for Infectious Disease"/>
            <person name="Wu L."/>
            <person name="Ma J."/>
        </authorList>
    </citation>
    <scope>NUCLEOTIDE SEQUENCE [LARGE SCALE GENOMIC DNA]</scope>
    <source>
        <strain evidence="4">JCM 17656</strain>
    </source>
</reference>
<feature type="region of interest" description="Disordered" evidence="1">
    <location>
        <begin position="79"/>
        <end position="99"/>
    </location>
</feature>
<evidence type="ECO:0000256" key="1">
    <source>
        <dbReference type="SAM" id="MobiDB-lite"/>
    </source>
</evidence>
<feature type="domain" description="Winged helix-turn helix" evidence="2">
    <location>
        <begin position="18"/>
        <end position="75"/>
    </location>
</feature>
<proteinExistence type="predicted"/>
<keyword evidence="4" id="KW-1185">Reference proteome</keyword>
<comment type="caution">
    <text evidence="3">The sequence shown here is derived from an EMBL/GenBank/DDBJ whole genome shotgun (WGS) entry which is preliminary data.</text>
</comment>
<evidence type="ECO:0000313" key="3">
    <source>
        <dbReference type="EMBL" id="GAA3543696.1"/>
    </source>
</evidence>
<organism evidence="3 4">
    <name type="scientific">Streptomyces osmaniensis</name>
    <dbReference type="NCBI Taxonomy" id="593134"/>
    <lineage>
        <taxon>Bacteria</taxon>
        <taxon>Bacillati</taxon>
        <taxon>Actinomycetota</taxon>
        <taxon>Actinomycetes</taxon>
        <taxon>Kitasatosporales</taxon>
        <taxon>Streptomycetaceae</taxon>
        <taxon>Streptomyces</taxon>
    </lineage>
</organism>
<dbReference type="EMBL" id="BAABCE010000005">
    <property type="protein sequence ID" value="GAA3543696.1"/>
    <property type="molecule type" value="Genomic_DNA"/>
</dbReference>
<dbReference type="Proteomes" id="UP001500707">
    <property type="component" value="Unassembled WGS sequence"/>
</dbReference>
<evidence type="ECO:0000313" key="4">
    <source>
        <dbReference type="Proteomes" id="UP001500707"/>
    </source>
</evidence>
<protein>
    <recommendedName>
        <fullName evidence="2">Winged helix-turn helix domain-containing protein</fullName>
    </recommendedName>
</protein>
<dbReference type="Pfam" id="PF13592">
    <property type="entry name" value="HTH_33"/>
    <property type="match status" value="1"/>
</dbReference>
<dbReference type="RefSeq" id="WP_428838431.1">
    <property type="nucleotide sequence ID" value="NZ_BAABCE010000005.1"/>
</dbReference>
<accession>A0ABP6W3M8</accession>
<name>A0ABP6W3M8_9ACTN</name>
<evidence type="ECO:0000259" key="2">
    <source>
        <dbReference type="Pfam" id="PF13592"/>
    </source>
</evidence>
<sequence length="99" mass="11504">MLERELAKGLVAHGWPEQTWTLSRIGTLIGRRFHKSYTVQRVAALFKRQGWSCRMPARQAVERDENVMASWVKETWPQVEGPWRRSTPGPSSRTKPDSR</sequence>
<dbReference type="InterPro" id="IPR025959">
    <property type="entry name" value="Winged_HTH_dom"/>
</dbReference>
<gene>
    <name evidence="3" type="ORF">GCM10022295_26990</name>
</gene>